<keyword evidence="1" id="KW-0812">Transmembrane</keyword>
<feature type="transmembrane region" description="Helical" evidence="1">
    <location>
        <begin position="220"/>
        <end position="240"/>
    </location>
</feature>
<organism evidence="2 3">
    <name type="scientific">Mya arenaria</name>
    <name type="common">Soft-shell clam</name>
    <dbReference type="NCBI Taxonomy" id="6604"/>
    <lineage>
        <taxon>Eukaryota</taxon>
        <taxon>Metazoa</taxon>
        <taxon>Spiralia</taxon>
        <taxon>Lophotrochozoa</taxon>
        <taxon>Mollusca</taxon>
        <taxon>Bivalvia</taxon>
        <taxon>Autobranchia</taxon>
        <taxon>Heteroconchia</taxon>
        <taxon>Euheterodonta</taxon>
        <taxon>Imparidentia</taxon>
        <taxon>Neoheterodontei</taxon>
        <taxon>Myida</taxon>
        <taxon>Myoidea</taxon>
        <taxon>Myidae</taxon>
        <taxon>Mya</taxon>
    </lineage>
</organism>
<feature type="transmembrane region" description="Helical" evidence="1">
    <location>
        <begin position="161"/>
        <end position="179"/>
    </location>
</feature>
<evidence type="ECO:0000313" key="3">
    <source>
        <dbReference type="Proteomes" id="UP001164746"/>
    </source>
</evidence>
<keyword evidence="1" id="KW-0472">Membrane</keyword>
<reference evidence="2" key="1">
    <citation type="submission" date="2022-11" db="EMBL/GenBank/DDBJ databases">
        <title>Centuries of genome instability and evolution in soft-shell clam transmissible cancer (bioRxiv).</title>
        <authorList>
            <person name="Hart S.F.M."/>
            <person name="Yonemitsu M.A."/>
            <person name="Giersch R.M."/>
            <person name="Beal B.F."/>
            <person name="Arriagada G."/>
            <person name="Davis B.W."/>
            <person name="Ostrander E.A."/>
            <person name="Goff S.P."/>
            <person name="Metzger M.J."/>
        </authorList>
    </citation>
    <scope>NUCLEOTIDE SEQUENCE</scope>
    <source>
        <strain evidence="2">MELC-2E11</strain>
        <tissue evidence="2">Siphon/mantle</tissue>
    </source>
</reference>
<sequence>MILGLPLRNRVVRCAALVTGWAGAVILPNTIGIKFLEGTFQNMPYFKEIKVEPETLSIYNEVVEDIYKSRGKPVHTENIDVRLTSQIYPYAYFKGCPEIARTLILLPFGCRHKANDVFYYHINISGRELLKEVCVLTENEKKFMMAEALLKIEDKYVQFRLILGATLIVAAHGILNYIVNPLNKQLKVVIDADAIRAIGTEEFLSEKYRRPRILINRAATIYNVASAVIYASAIGLYFILRRRYCIESEEKVIKKVCALGPAYVSGGKECYYKKLESNILRRTRHGASNLFEEQGEVVQSWWKGNRFMSNTLPLKYKLALYSEEEQRCSYNIDS</sequence>
<gene>
    <name evidence="2" type="ORF">MAR_007547</name>
</gene>
<keyword evidence="1" id="KW-1133">Transmembrane helix</keyword>
<accession>A0ABY7DEN0</accession>
<protein>
    <submittedName>
        <fullName evidence="2">Uncharacterized protein</fullName>
    </submittedName>
</protein>
<keyword evidence="3" id="KW-1185">Reference proteome</keyword>
<dbReference type="EMBL" id="CP111012">
    <property type="protein sequence ID" value="WAQ95076.1"/>
    <property type="molecule type" value="Genomic_DNA"/>
</dbReference>
<evidence type="ECO:0000313" key="2">
    <source>
        <dbReference type="EMBL" id="WAQ95076.1"/>
    </source>
</evidence>
<name>A0ABY7DEN0_MYAAR</name>
<dbReference type="Proteomes" id="UP001164746">
    <property type="component" value="Chromosome 1"/>
</dbReference>
<proteinExistence type="predicted"/>
<evidence type="ECO:0000256" key="1">
    <source>
        <dbReference type="SAM" id="Phobius"/>
    </source>
</evidence>